<proteinExistence type="inferred from homology"/>
<dbReference type="InterPro" id="IPR023631">
    <property type="entry name" value="Amidase_dom"/>
</dbReference>
<sequence>MDVRESYYTTPEEVLNSDRFYNYPQPKEHSYPYEPRKEPSNPVLRGLVVKLSAAILPRIPGLAGSFYKNAGWPKLKDVKGINGVGATYDPTVIPVRKEHDEDPRVYTDLKNLPEGKAMGEGSFYSILDYHRDYKAGKSTPNAVIEALLPLILRTVPNPSIHSKAWLDTNVSLVKKAAQASTQRWREGNQLGVLDGIPIGVKDEADLQGYYKKSMGSTMNTTNTLDETSWCVKKWEEQGAIVLGKLSMHEIGMDTSNNNPWHGTPINPYNAKYFPGGSSGGSASAVGAGIIPFALGCDGGGSIRIPSAWCGIYGLKTTHGWVSTRPYQTPAKSTSVAGPMAANMVDLEVAWRVMAQPDPEDALSRQFPHPIKENVTYPKRIGIYKHWFDRADPSVKATCQRAMDYYTTKLGYEIIDITIPHIHEAQLAHALTILNEATSTMTDPEIHSITAPNKILITVGRQASARDFLAAQRLRTIVMEHLAHLFKTHPGLIIVTPTTPNAGWPINPADLKYGASNGNQSIRNMEYVWLANFTGCPSISLPVGYVKAEAREGNVPVGLSGTGEWGSEDMLIEFGYEGEGFLREGVEGGRKRGEGWVDVMKLLPKGEKGIRFVQ</sequence>
<name>A0A9P4P5K7_9PEZI</name>
<dbReference type="AlphaFoldDB" id="A0A9P4P5K7"/>
<reference evidence="3" key="1">
    <citation type="journal article" date="2020" name="Stud. Mycol.">
        <title>101 Dothideomycetes genomes: a test case for predicting lifestyles and emergence of pathogens.</title>
        <authorList>
            <person name="Haridas S."/>
            <person name="Albert R."/>
            <person name="Binder M."/>
            <person name="Bloem J."/>
            <person name="Labutti K."/>
            <person name="Salamov A."/>
            <person name="Andreopoulos B."/>
            <person name="Baker S."/>
            <person name="Barry K."/>
            <person name="Bills G."/>
            <person name="Bluhm B."/>
            <person name="Cannon C."/>
            <person name="Castanera R."/>
            <person name="Culley D."/>
            <person name="Daum C."/>
            <person name="Ezra D."/>
            <person name="Gonzalez J."/>
            <person name="Henrissat B."/>
            <person name="Kuo A."/>
            <person name="Liang C."/>
            <person name="Lipzen A."/>
            <person name="Lutzoni F."/>
            <person name="Magnuson J."/>
            <person name="Mondo S."/>
            <person name="Nolan M."/>
            <person name="Ohm R."/>
            <person name="Pangilinan J."/>
            <person name="Park H.-J."/>
            <person name="Ramirez L."/>
            <person name="Alfaro M."/>
            <person name="Sun H."/>
            <person name="Tritt A."/>
            <person name="Yoshinaga Y."/>
            <person name="Zwiers L.-H."/>
            <person name="Turgeon B."/>
            <person name="Goodwin S."/>
            <person name="Spatafora J."/>
            <person name="Crous P."/>
            <person name="Grigoriev I."/>
        </authorList>
    </citation>
    <scope>NUCLEOTIDE SEQUENCE</scope>
    <source>
        <strain evidence="3">CBS 130266</strain>
    </source>
</reference>
<dbReference type="InterPro" id="IPR020556">
    <property type="entry name" value="Amidase_CS"/>
</dbReference>
<evidence type="ECO:0000259" key="2">
    <source>
        <dbReference type="Pfam" id="PF01425"/>
    </source>
</evidence>
<dbReference type="InterPro" id="IPR036928">
    <property type="entry name" value="AS_sf"/>
</dbReference>
<comment type="similarity">
    <text evidence="1">Belongs to the amidase family.</text>
</comment>
<gene>
    <name evidence="3" type="ORF">EJ08DRAFT_704445</name>
</gene>
<evidence type="ECO:0000313" key="4">
    <source>
        <dbReference type="Proteomes" id="UP000800235"/>
    </source>
</evidence>
<organism evidence="3 4">
    <name type="scientific">Tothia fuscella</name>
    <dbReference type="NCBI Taxonomy" id="1048955"/>
    <lineage>
        <taxon>Eukaryota</taxon>
        <taxon>Fungi</taxon>
        <taxon>Dikarya</taxon>
        <taxon>Ascomycota</taxon>
        <taxon>Pezizomycotina</taxon>
        <taxon>Dothideomycetes</taxon>
        <taxon>Pleosporomycetidae</taxon>
        <taxon>Venturiales</taxon>
        <taxon>Cylindrosympodiaceae</taxon>
        <taxon>Tothia</taxon>
    </lineage>
</organism>
<dbReference type="PROSITE" id="PS00571">
    <property type="entry name" value="AMIDASES"/>
    <property type="match status" value="1"/>
</dbReference>
<evidence type="ECO:0000313" key="3">
    <source>
        <dbReference type="EMBL" id="KAF2436931.1"/>
    </source>
</evidence>
<dbReference type="OrthoDB" id="421993at2759"/>
<evidence type="ECO:0000256" key="1">
    <source>
        <dbReference type="ARBA" id="ARBA00009199"/>
    </source>
</evidence>
<dbReference type="GO" id="GO:0003824">
    <property type="term" value="F:catalytic activity"/>
    <property type="evidence" value="ECO:0007669"/>
    <property type="project" value="InterPro"/>
</dbReference>
<dbReference type="EMBL" id="MU007009">
    <property type="protein sequence ID" value="KAF2436931.1"/>
    <property type="molecule type" value="Genomic_DNA"/>
</dbReference>
<feature type="domain" description="Amidase" evidence="2">
    <location>
        <begin position="173"/>
        <end position="570"/>
    </location>
</feature>
<dbReference type="Gene3D" id="3.90.1300.10">
    <property type="entry name" value="Amidase signature (AS) domain"/>
    <property type="match status" value="1"/>
</dbReference>
<dbReference type="PANTHER" id="PTHR11895">
    <property type="entry name" value="TRANSAMIDASE"/>
    <property type="match status" value="1"/>
</dbReference>
<dbReference type="Pfam" id="PF01425">
    <property type="entry name" value="Amidase"/>
    <property type="match status" value="1"/>
</dbReference>
<dbReference type="SUPFAM" id="SSF75304">
    <property type="entry name" value="Amidase signature (AS) enzymes"/>
    <property type="match status" value="1"/>
</dbReference>
<keyword evidence="4" id="KW-1185">Reference proteome</keyword>
<accession>A0A9P4P5K7</accession>
<dbReference type="Proteomes" id="UP000800235">
    <property type="component" value="Unassembled WGS sequence"/>
</dbReference>
<comment type="caution">
    <text evidence="3">The sequence shown here is derived from an EMBL/GenBank/DDBJ whole genome shotgun (WGS) entry which is preliminary data.</text>
</comment>
<protein>
    <submittedName>
        <fullName evidence="3">Glutamyl-tRNA amidotransferas-like protein subunit A</fullName>
    </submittedName>
</protein>
<dbReference type="PANTHER" id="PTHR11895:SF67">
    <property type="entry name" value="AMIDASE DOMAIN-CONTAINING PROTEIN"/>
    <property type="match status" value="1"/>
</dbReference>
<dbReference type="InterPro" id="IPR000120">
    <property type="entry name" value="Amidase"/>
</dbReference>